<evidence type="ECO:0000256" key="2">
    <source>
        <dbReference type="SAM" id="Phobius"/>
    </source>
</evidence>
<reference evidence="3" key="2">
    <citation type="submission" date="2021-08" db="EMBL/GenBank/DDBJ databases">
        <authorList>
            <person name="Tani A."/>
            <person name="Ola A."/>
            <person name="Ogura Y."/>
            <person name="Katsura K."/>
            <person name="Hayashi T."/>
        </authorList>
    </citation>
    <scope>NUCLEOTIDE SEQUENCE</scope>
    <source>
        <strain evidence="3">KCTC 52305</strain>
    </source>
</reference>
<keyword evidence="2" id="KW-0812">Transmembrane</keyword>
<keyword evidence="4" id="KW-1185">Reference proteome</keyword>
<accession>A0ABQ4R0Q3</accession>
<evidence type="ECO:0000313" key="4">
    <source>
        <dbReference type="Proteomes" id="UP001055167"/>
    </source>
</evidence>
<dbReference type="EMBL" id="BPQH01000009">
    <property type="protein sequence ID" value="GJD50377.1"/>
    <property type="molecule type" value="Genomic_DNA"/>
</dbReference>
<evidence type="ECO:0008006" key="5">
    <source>
        <dbReference type="Google" id="ProtNLM"/>
    </source>
</evidence>
<comment type="caution">
    <text evidence="3">The sequence shown here is derived from an EMBL/GenBank/DDBJ whole genome shotgun (WGS) entry which is preliminary data.</text>
</comment>
<sequence length="368" mass="38549">MARSHVGEDREGSAGGGGVCRAGGAARPPAAPADPAAWRRFAGLVAAAAAGLAAAYLALALAVDPYDTGRPRLLDRVGVRPQGPRTAGASRGRDPAFTGAVVGNSHIQLVSPERLRAATGIPFVQLSMPATGPGEQILTAAWFLRHHPGARALVLAPDAYWCGGDPALPPGRPFPFWLYAPDLATYLRGLMRLSVAAEVADRIRWALARAPGRAARDGYWDYEPEYLGLGGPEAPVHARARAQRLPDAADPGRAGPAFPAAGRLRDLLAGAPPDLAVVLVFPPVYRPAQPAAGTPRAAAEAACRAALRAAAAAHPRSRVVDWTGDRPELREPAHFFDPFHYRHAVARRVEAEIAAALADLRPAEGPGP</sequence>
<organism evidence="3 4">
    <name type="scientific">Methylobacterium crusticola</name>
    <dbReference type="NCBI Taxonomy" id="1697972"/>
    <lineage>
        <taxon>Bacteria</taxon>
        <taxon>Pseudomonadati</taxon>
        <taxon>Pseudomonadota</taxon>
        <taxon>Alphaproteobacteria</taxon>
        <taxon>Hyphomicrobiales</taxon>
        <taxon>Methylobacteriaceae</taxon>
        <taxon>Methylobacterium</taxon>
    </lineage>
</organism>
<keyword evidence="2" id="KW-0472">Membrane</keyword>
<evidence type="ECO:0000313" key="3">
    <source>
        <dbReference type="EMBL" id="GJD50377.1"/>
    </source>
</evidence>
<feature type="transmembrane region" description="Helical" evidence="2">
    <location>
        <begin position="41"/>
        <end position="63"/>
    </location>
</feature>
<evidence type="ECO:0000256" key="1">
    <source>
        <dbReference type="SAM" id="MobiDB-lite"/>
    </source>
</evidence>
<feature type="region of interest" description="Disordered" evidence="1">
    <location>
        <begin position="1"/>
        <end position="32"/>
    </location>
</feature>
<name>A0ABQ4R0Q3_9HYPH</name>
<keyword evidence="2" id="KW-1133">Transmembrane helix</keyword>
<feature type="region of interest" description="Disordered" evidence="1">
    <location>
        <begin position="74"/>
        <end position="95"/>
    </location>
</feature>
<feature type="compositionally biased region" description="Low complexity" evidence="1">
    <location>
        <begin position="22"/>
        <end position="32"/>
    </location>
</feature>
<proteinExistence type="predicted"/>
<reference evidence="3" key="1">
    <citation type="journal article" date="2021" name="Front. Microbiol.">
        <title>Comprehensive Comparative Genomics and Phenotyping of Methylobacterium Species.</title>
        <authorList>
            <person name="Alessa O."/>
            <person name="Ogura Y."/>
            <person name="Fujitani Y."/>
            <person name="Takami H."/>
            <person name="Hayashi T."/>
            <person name="Sahin N."/>
            <person name="Tani A."/>
        </authorList>
    </citation>
    <scope>NUCLEOTIDE SEQUENCE</scope>
    <source>
        <strain evidence="3">KCTC 52305</strain>
    </source>
</reference>
<gene>
    <name evidence="3" type="ORF">OPKNFCMD_3116</name>
</gene>
<dbReference type="Proteomes" id="UP001055167">
    <property type="component" value="Unassembled WGS sequence"/>
</dbReference>
<protein>
    <recommendedName>
        <fullName evidence="5">SGNH/GDSL hydrolase family protein</fullName>
    </recommendedName>
</protein>
<feature type="compositionally biased region" description="Basic and acidic residues" evidence="1">
    <location>
        <begin position="1"/>
        <end position="12"/>
    </location>
</feature>
<dbReference type="RefSeq" id="WP_238313469.1">
    <property type="nucleotide sequence ID" value="NZ_BPQH01000009.1"/>
</dbReference>